<dbReference type="Proteomes" id="UP000573327">
    <property type="component" value="Unassembled WGS sequence"/>
</dbReference>
<keyword evidence="2" id="KW-1185">Reference proteome</keyword>
<evidence type="ECO:0008006" key="3">
    <source>
        <dbReference type="Google" id="ProtNLM"/>
    </source>
</evidence>
<dbReference type="AlphaFoldDB" id="A0A7W7SCG3"/>
<evidence type="ECO:0000313" key="1">
    <source>
        <dbReference type="EMBL" id="MBB4947914.1"/>
    </source>
</evidence>
<comment type="caution">
    <text evidence="1">The sequence shown here is derived from an EMBL/GenBank/DDBJ whole genome shotgun (WGS) entry which is preliminary data.</text>
</comment>
<dbReference type="PANTHER" id="PTHR42815">
    <property type="entry name" value="FAD-BINDING, PUTATIVE (AFU_ORTHOLOGUE AFUA_6G07600)-RELATED"/>
    <property type="match status" value="1"/>
</dbReference>
<accession>A0A7W7SCG3</accession>
<sequence length="292" mass="30935">MTVETFHPGERAVQARAGVQDRAEHVGRGIGAVIPAVAARFLSDRRTLVVGATDQKGRVWASMLSGPAGFLAADGESTLAVAARPVPGDPLAAVLETPAEVGTIALDSAGRRRMRLNGRSVPDGRGGLLITAEQVYANCPKYIQRRHPLDTPSTPELLGSGSRLSTRQQLAATTTDTFFVATAGPDGRVDASHRGGHPGFLSVHGPELLSWPDYPGNNMFMTLGNMELNPAAGLLLPDWETGGALLVSGQAEPDADRTVWFTVERVVELAHATPLTWSEPEYSPANPPIIRA</sequence>
<dbReference type="InterPro" id="IPR012349">
    <property type="entry name" value="Split_barrel_FMN-bd"/>
</dbReference>
<dbReference type="RefSeq" id="WP_184916598.1">
    <property type="nucleotide sequence ID" value="NZ_JACHJR010000001.1"/>
</dbReference>
<protein>
    <recommendedName>
        <fullName evidence="3">Pyridoxamine 5-phosphate oxidase</fullName>
    </recommendedName>
</protein>
<proteinExistence type="predicted"/>
<gene>
    <name evidence="1" type="ORF">F4556_003449</name>
</gene>
<evidence type="ECO:0000313" key="2">
    <source>
        <dbReference type="Proteomes" id="UP000573327"/>
    </source>
</evidence>
<dbReference type="Gene3D" id="2.30.110.10">
    <property type="entry name" value="Electron Transport, Fmn-binding Protein, Chain A"/>
    <property type="match status" value="1"/>
</dbReference>
<dbReference type="EMBL" id="JACHJR010000001">
    <property type="protein sequence ID" value="MBB4947914.1"/>
    <property type="molecule type" value="Genomic_DNA"/>
</dbReference>
<reference evidence="1 2" key="1">
    <citation type="submission" date="2020-08" db="EMBL/GenBank/DDBJ databases">
        <title>Sequencing the genomes of 1000 actinobacteria strains.</title>
        <authorList>
            <person name="Klenk H.-P."/>
        </authorList>
    </citation>
    <scope>NUCLEOTIDE SEQUENCE [LARGE SCALE GENOMIC DNA]</scope>
    <source>
        <strain evidence="1 2">DSM 44786</strain>
    </source>
</reference>
<dbReference type="PANTHER" id="PTHR42815:SF2">
    <property type="entry name" value="FAD-BINDING, PUTATIVE (AFU_ORTHOLOGUE AFUA_6G07600)-RELATED"/>
    <property type="match status" value="1"/>
</dbReference>
<dbReference type="SUPFAM" id="SSF50475">
    <property type="entry name" value="FMN-binding split barrel"/>
    <property type="match status" value="1"/>
</dbReference>
<organism evidence="1 2">
    <name type="scientific">Kitasatospora gansuensis</name>
    <dbReference type="NCBI Taxonomy" id="258050"/>
    <lineage>
        <taxon>Bacteria</taxon>
        <taxon>Bacillati</taxon>
        <taxon>Actinomycetota</taxon>
        <taxon>Actinomycetes</taxon>
        <taxon>Kitasatosporales</taxon>
        <taxon>Streptomycetaceae</taxon>
        <taxon>Kitasatospora</taxon>
    </lineage>
</organism>
<name>A0A7W7SCG3_9ACTN</name>